<dbReference type="InterPro" id="IPR004869">
    <property type="entry name" value="MMPL_dom"/>
</dbReference>
<feature type="transmembrane region" description="Helical" evidence="8">
    <location>
        <begin position="204"/>
        <end position="222"/>
    </location>
</feature>
<feature type="transmembrane region" description="Helical" evidence="8">
    <location>
        <begin position="713"/>
        <end position="738"/>
    </location>
</feature>
<keyword evidence="11" id="KW-1185">Reference proteome</keyword>
<dbReference type="Gene3D" id="1.20.1640.10">
    <property type="entry name" value="Multidrug efflux transporter AcrB transmembrane domain"/>
    <property type="match status" value="2"/>
</dbReference>
<evidence type="ECO:0000256" key="1">
    <source>
        <dbReference type="ARBA" id="ARBA00004651"/>
    </source>
</evidence>
<dbReference type="SUPFAM" id="SSF82866">
    <property type="entry name" value="Multidrug efflux transporter AcrB transmembrane domain"/>
    <property type="match status" value="2"/>
</dbReference>
<evidence type="ECO:0000256" key="7">
    <source>
        <dbReference type="SAM" id="MobiDB-lite"/>
    </source>
</evidence>
<evidence type="ECO:0000256" key="4">
    <source>
        <dbReference type="ARBA" id="ARBA00022692"/>
    </source>
</evidence>
<feature type="region of interest" description="Disordered" evidence="7">
    <location>
        <begin position="750"/>
        <end position="782"/>
    </location>
</feature>
<feature type="transmembrane region" description="Helical" evidence="8">
    <location>
        <begin position="673"/>
        <end position="701"/>
    </location>
</feature>
<dbReference type="OrthoDB" id="2365435at2"/>
<feature type="transmembrane region" description="Helical" evidence="8">
    <location>
        <begin position="234"/>
        <end position="257"/>
    </location>
</feature>
<feature type="compositionally biased region" description="Basic and acidic residues" evidence="7">
    <location>
        <begin position="773"/>
        <end position="782"/>
    </location>
</feature>
<feature type="transmembrane region" description="Helical" evidence="8">
    <location>
        <begin position="631"/>
        <end position="652"/>
    </location>
</feature>
<feature type="transmembrane region" description="Helical" evidence="8">
    <location>
        <begin position="20"/>
        <end position="41"/>
    </location>
</feature>
<feature type="transmembrane region" description="Helical" evidence="8">
    <location>
        <begin position="180"/>
        <end position="197"/>
    </location>
</feature>
<dbReference type="PANTHER" id="PTHR33406">
    <property type="entry name" value="MEMBRANE PROTEIN MJ1562-RELATED"/>
    <property type="match status" value="1"/>
</dbReference>
<evidence type="ECO:0000256" key="5">
    <source>
        <dbReference type="ARBA" id="ARBA00022989"/>
    </source>
</evidence>
<dbReference type="AlphaFoldDB" id="A0A0D8FY34"/>
<evidence type="ECO:0000313" key="11">
    <source>
        <dbReference type="Proteomes" id="UP000032336"/>
    </source>
</evidence>
<feature type="domain" description="SSD" evidence="9">
    <location>
        <begin position="606"/>
        <end position="736"/>
    </location>
</feature>
<dbReference type="InterPro" id="IPR050545">
    <property type="entry name" value="Mycobact_MmpL"/>
</dbReference>
<dbReference type="eggNOG" id="COG2409">
    <property type="taxonomic scope" value="Bacteria"/>
</dbReference>
<reference evidence="10 11" key="1">
    <citation type="submission" date="2015-01" db="EMBL/GenBank/DDBJ databases">
        <title>Draft genome of the acidophilic iron oxidizer Ferrimicrobium acidiphilum strain T23.</title>
        <authorList>
            <person name="Poehlein A."/>
            <person name="Eisen S."/>
            <person name="Schloemann M."/>
            <person name="Johnson B.D."/>
            <person name="Daniel R."/>
            <person name="Muehling M."/>
        </authorList>
    </citation>
    <scope>NUCLEOTIDE SEQUENCE [LARGE SCALE GENOMIC DNA]</scope>
    <source>
        <strain evidence="10 11">T23</strain>
    </source>
</reference>
<evidence type="ECO:0000256" key="2">
    <source>
        <dbReference type="ARBA" id="ARBA00010157"/>
    </source>
</evidence>
<feature type="compositionally biased region" description="Polar residues" evidence="7">
    <location>
        <begin position="762"/>
        <end position="772"/>
    </location>
</feature>
<keyword evidence="4 8" id="KW-0812">Transmembrane</keyword>
<evidence type="ECO:0000313" key="10">
    <source>
        <dbReference type="EMBL" id="KJE78178.1"/>
    </source>
</evidence>
<dbReference type="STRING" id="1121877.FEAC_01700"/>
<feature type="transmembrane region" description="Helical" evidence="8">
    <location>
        <begin position="369"/>
        <end position="388"/>
    </location>
</feature>
<keyword evidence="6 8" id="KW-0472">Membrane</keyword>
<dbReference type="InterPro" id="IPR000731">
    <property type="entry name" value="SSD"/>
</dbReference>
<feature type="transmembrane region" description="Helical" evidence="8">
    <location>
        <begin position="603"/>
        <end position="625"/>
    </location>
</feature>
<dbReference type="GO" id="GO:0005886">
    <property type="term" value="C:plasma membrane"/>
    <property type="evidence" value="ECO:0007669"/>
    <property type="project" value="UniProtKB-SubCell"/>
</dbReference>
<name>A0A0D8FY34_9ACTN</name>
<dbReference type="GeneID" id="78371525"/>
<evidence type="ECO:0000256" key="8">
    <source>
        <dbReference type="SAM" id="Phobius"/>
    </source>
</evidence>
<protein>
    <submittedName>
        <fullName evidence="10">Membrane transport protein mmpL8</fullName>
    </submittedName>
</protein>
<organism evidence="10 11">
    <name type="scientific">Ferrimicrobium acidiphilum DSM 19497</name>
    <dbReference type="NCBI Taxonomy" id="1121877"/>
    <lineage>
        <taxon>Bacteria</taxon>
        <taxon>Bacillati</taxon>
        <taxon>Actinomycetota</taxon>
        <taxon>Acidimicrobiia</taxon>
        <taxon>Acidimicrobiales</taxon>
        <taxon>Acidimicrobiaceae</taxon>
        <taxon>Ferrimicrobium</taxon>
    </lineage>
</organism>
<keyword evidence="3" id="KW-1003">Cell membrane</keyword>
<sequence length="782" mass="82779">MSRFFERLGLFTVRFKYAIVVVWIVGLIAALAFLPSIGSVVQNNFSNFLPTNSPSIKAAQLANVFQKSTDSTVVVLADSPHVPLTNADSTYLTGLSRALKSVPTVVKSNVVAISANGKAEQIEVVSSTSQFNDIGIKTLVNDLQAKLASDPAPASLQIHLAGTVATAVAQADQNNSSASATQGFSVLFILVLLFIVFRSVLAPLLTLLPALVVSLLAGPVVARLTSVLHYQVSSVTQLLMIVLVLGAGTDYGLFLVFRTREELNRGRSPREAVEFALSKVGESITFSALTVIAAVLMLITATFGFYRGLGYPLAIAVFLMLLAGLTLQPALLAIFGRAAFWPRRKSEGPAKVKYGLWGRIAGRLVMRPVVTLLIGVAFFGILALFAPLNRPSGFASNASAPSGTNAYYGNKDLARYFPKASFNPTELIFRFSSPIWDHIGTLQTLEADISHSPLFTQVDGALNPAGVNLPAAQLARLHSVLGPASKLPGVSTQHIVSPGVYQLYRATSNYVSANGDEVLFETTLAAGSPGQNPAINAVPAIRAFTTNIAHKVGATKSGVAGQASASYDVSAASNHDLIHIVPLVILIIAILLALVLRSIVAPVFLVISVGLSFFAALGVAVLIFMKIGSHSGLIFILPFMLFLFLLALGEDYNILVMTRIREESHHHTIREAVVAAIGATGPAVTSAGMVLAGTFLVLGLASAGQAEVEEIGIGLALGVLMDTFLVRTLLVPSAVVLLGRWSWWPSRLSDVEPEPGEVSLAEGSTRTESAEANNREPEGQLS</sequence>
<proteinExistence type="inferred from homology"/>
<gene>
    <name evidence="10" type="primary">mmpL8</name>
    <name evidence="10" type="ORF">FEAC_01700</name>
</gene>
<dbReference type="PANTHER" id="PTHR33406:SF6">
    <property type="entry name" value="MEMBRANE PROTEIN YDGH-RELATED"/>
    <property type="match status" value="1"/>
</dbReference>
<dbReference type="PROSITE" id="PS50156">
    <property type="entry name" value="SSD"/>
    <property type="match status" value="2"/>
</dbReference>
<keyword evidence="5 8" id="KW-1133">Transmembrane helix</keyword>
<comment type="caution">
    <text evidence="10">The sequence shown here is derived from an EMBL/GenBank/DDBJ whole genome shotgun (WGS) entry which is preliminary data.</text>
</comment>
<feature type="transmembrane region" description="Helical" evidence="8">
    <location>
        <begin position="577"/>
        <end position="596"/>
    </location>
</feature>
<evidence type="ECO:0000256" key="6">
    <source>
        <dbReference type="ARBA" id="ARBA00023136"/>
    </source>
</evidence>
<comment type="similarity">
    <text evidence="2">Belongs to the resistance-nodulation-cell division (RND) (TC 2.A.6) family. MmpL subfamily.</text>
</comment>
<dbReference type="RefSeq" id="WP_035388055.1">
    <property type="nucleotide sequence ID" value="NZ_JQKF01000001.1"/>
</dbReference>
<feature type="transmembrane region" description="Helical" evidence="8">
    <location>
        <begin position="284"/>
        <end position="306"/>
    </location>
</feature>
<dbReference type="PATRIC" id="fig|1121877.4.peg.182"/>
<accession>A0A0D8FY34</accession>
<comment type="subcellular location">
    <subcellularLocation>
        <location evidence="1">Cell membrane</location>
        <topology evidence="1">Multi-pass membrane protein</topology>
    </subcellularLocation>
</comment>
<dbReference type="EMBL" id="JXUW01000001">
    <property type="protein sequence ID" value="KJE78178.1"/>
    <property type="molecule type" value="Genomic_DNA"/>
</dbReference>
<feature type="transmembrane region" description="Helical" evidence="8">
    <location>
        <begin position="312"/>
        <end position="335"/>
    </location>
</feature>
<evidence type="ECO:0000259" key="9">
    <source>
        <dbReference type="PROSITE" id="PS50156"/>
    </source>
</evidence>
<feature type="domain" description="SSD" evidence="9">
    <location>
        <begin position="208"/>
        <end position="334"/>
    </location>
</feature>
<dbReference type="Pfam" id="PF03176">
    <property type="entry name" value="MMPL"/>
    <property type="match status" value="2"/>
</dbReference>
<dbReference type="Proteomes" id="UP000032336">
    <property type="component" value="Unassembled WGS sequence"/>
</dbReference>
<evidence type="ECO:0000256" key="3">
    <source>
        <dbReference type="ARBA" id="ARBA00022475"/>
    </source>
</evidence>